<dbReference type="Proteomes" id="UP000014975">
    <property type="component" value="Unassembled WGS sequence"/>
</dbReference>
<evidence type="ECO:0000256" key="1">
    <source>
        <dbReference type="PROSITE-ProRule" id="PRU00285"/>
    </source>
</evidence>
<dbReference type="OrthoDB" id="189458at2"/>
<dbReference type="RefSeq" id="WP_020886307.1">
    <property type="nucleotide sequence ID" value="NZ_ATHI01000005.1"/>
</dbReference>
<dbReference type="PANTHER" id="PTHR11527">
    <property type="entry name" value="HEAT-SHOCK PROTEIN 20 FAMILY MEMBER"/>
    <property type="match status" value="1"/>
</dbReference>
<gene>
    <name evidence="4" type="ORF">dsat_2421</name>
</gene>
<dbReference type="AlphaFoldDB" id="S7URW1"/>
<proteinExistence type="inferred from homology"/>
<feature type="domain" description="SHSP" evidence="3">
    <location>
        <begin position="29"/>
        <end position="137"/>
    </location>
</feature>
<dbReference type="PATRIC" id="fig|1121439.3.peg.816"/>
<dbReference type="SUPFAM" id="SSF49764">
    <property type="entry name" value="HSP20-like chaperones"/>
    <property type="match status" value="1"/>
</dbReference>
<dbReference type="CDD" id="cd06464">
    <property type="entry name" value="ACD_sHsps-like"/>
    <property type="match status" value="1"/>
</dbReference>
<comment type="caution">
    <text evidence="4">The sequence shown here is derived from an EMBL/GenBank/DDBJ whole genome shotgun (WGS) entry which is preliminary data.</text>
</comment>
<dbReference type="STRING" id="1121439.dsat_2421"/>
<keyword evidence="5" id="KW-1185">Reference proteome</keyword>
<evidence type="ECO:0000313" key="5">
    <source>
        <dbReference type="Proteomes" id="UP000014975"/>
    </source>
</evidence>
<comment type="similarity">
    <text evidence="1 2">Belongs to the small heat shock protein (HSP20) family.</text>
</comment>
<accession>S7URW1</accession>
<reference evidence="4 5" key="1">
    <citation type="journal article" date="2013" name="Genome Announc.">
        <title>Draft genome sequences for three mercury-methylating, sulfate-reducing bacteria.</title>
        <authorList>
            <person name="Brown S.D."/>
            <person name="Hurt R.A.Jr."/>
            <person name="Gilmour C.C."/>
            <person name="Elias D.A."/>
        </authorList>
    </citation>
    <scope>NUCLEOTIDE SEQUENCE [LARGE SCALE GENOMIC DNA]</scope>
    <source>
        <strain evidence="4 5">DSM 16529</strain>
    </source>
</reference>
<protein>
    <submittedName>
        <fullName evidence="4">Heat shock protein Hsp20</fullName>
    </submittedName>
</protein>
<evidence type="ECO:0000259" key="3">
    <source>
        <dbReference type="PROSITE" id="PS01031"/>
    </source>
</evidence>
<dbReference type="EMBL" id="ATHI01000005">
    <property type="protein sequence ID" value="EPR35058.1"/>
    <property type="molecule type" value="Genomic_DNA"/>
</dbReference>
<name>S7URW1_9BACT</name>
<dbReference type="InterPro" id="IPR002068">
    <property type="entry name" value="A-crystallin/Hsp20_dom"/>
</dbReference>
<sequence length="137" mass="15396">MVIDFSNFHDLPRQMDRVLAEFMRPYGPVSRGMAYPPLNISEDEESVVIAAEIPGVDMSELDLTLTNKSLVIKGERKVEQGKYYRQERPTGPFQRIVTLGVPVDRDQIKATLKDGVLTVVLPKAEAIKPRKISIEDA</sequence>
<dbReference type="InterPro" id="IPR031107">
    <property type="entry name" value="Small_HSP"/>
</dbReference>
<dbReference type="PROSITE" id="PS01031">
    <property type="entry name" value="SHSP"/>
    <property type="match status" value="1"/>
</dbReference>
<dbReference type="InterPro" id="IPR008978">
    <property type="entry name" value="HSP20-like_chaperone"/>
</dbReference>
<dbReference type="Pfam" id="PF00011">
    <property type="entry name" value="HSP20"/>
    <property type="match status" value="1"/>
</dbReference>
<keyword evidence="4" id="KW-0346">Stress response</keyword>
<organism evidence="4 5">
    <name type="scientific">Alkalidesulfovibrio alkalitolerans DSM 16529</name>
    <dbReference type="NCBI Taxonomy" id="1121439"/>
    <lineage>
        <taxon>Bacteria</taxon>
        <taxon>Pseudomonadati</taxon>
        <taxon>Thermodesulfobacteriota</taxon>
        <taxon>Desulfovibrionia</taxon>
        <taxon>Desulfovibrionales</taxon>
        <taxon>Desulfovibrionaceae</taxon>
        <taxon>Alkalidesulfovibrio</taxon>
    </lineage>
</organism>
<evidence type="ECO:0000256" key="2">
    <source>
        <dbReference type="RuleBase" id="RU003616"/>
    </source>
</evidence>
<dbReference type="eggNOG" id="COG0071">
    <property type="taxonomic scope" value="Bacteria"/>
</dbReference>
<dbReference type="Gene3D" id="2.60.40.790">
    <property type="match status" value="1"/>
</dbReference>
<evidence type="ECO:0000313" key="4">
    <source>
        <dbReference type="EMBL" id="EPR35058.1"/>
    </source>
</evidence>